<evidence type="ECO:0000313" key="3">
    <source>
        <dbReference type="EMBL" id="KAJ2905124.1"/>
    </source>
</evidence>
<feature type="region of interest" description="Disordered" evidence="2">
    <location>
        <begin position="228"/>
        <end position="253"/>
    </location>
</feature>
<protein>
    <submittedName>
        <fullName evidence="3">Sulfate transporter family protein</fullName>
    </submittedName>
</protein>
<dbReference type="InterPro" id="IPR018865">
    <property type="entry name" value="STK19-like"/>
</dbReference>
<feature type="compositionally biased region" description="Polar residues" evidence="2">
    <location>
        <begin position="1"/>
        <end position="12"/>
    </location>
</feature>
<evidence type="ECO:0000256" key="2">
    <source>
        <dbReference type="SAM" id="MobiDB-lite"/>
    </source>
</evidence>
<gene>
    <name evidence="3" type="ORF">MKZ38_006370</name>
</gene>
<feature type="compositionally biased region" description="Low complexity" evidence="2">
    <location>
        <begin position="19"/>
        <end position="45"/>
    </location>
</feature>
<keyword evidence="4" id="KW-1185">Reference proteome</keyword>
<evidence type="ECO:0000313" key="4">
    <source>
        <dbReference type="Proteomes" id="UP001201980"/>
    </source>
</evidence>
<proteinExistence type="inferred from homology"/>
<name>A0AAD5RX86_9PEZI</name>
<dbReference type="GO" id="GO:0046579">
    <property type="term" value="P:positive regulation of Ras protein signal transduction"/>
    <property type="evidence" value="ECO:0007669"/>
    <property type="project" value="TreeGrafter"/>
</dbReference>
<reference evidence="3" key="1">
    <citation type="submission" date="2022-07" db="EMBL/GenBank/DDBJ databases">
        <title>Draft genome sequence of Zalerion maritima ATCC 34329, a (micro)plastics degrading marine fungus.</title>
        <authorList>
            <person name="Paco A."/>
            <person name="Goncalves M.F.M."/>
            <person name="Rocha-Santos T.A.P."/>
            <person name="Alves A."/>
        </authorList>
    </citation>
    <scope>NUCLEOTIDE SEQUENCE</scope>
    <source>
        <strain evidence="3">ATCC 34329</strain>
    </source>
</reference>
<comment type="similarity">
    <text evidence="1">Belongs to the STK19 family.</text>
</comment>
<evidence type="ECO:0000256" key="1">
    <source>
        <dbReference type="ARBA" id="ARBA00093458"/>
    </source>
</evidence>
<dbReference type="AlphaFoldDB" id="A0AAD5RX86"/>
<feature type="region of interest" description="Disordered" evidence="2">
    <location>
        <begin position="1"/>
        <end position="66"/>
    </location>
</feature>
<dbReference type="EMBL" id="JAKWBI020000038">
    <property type="protein sequence ID" value="KAJ2905124.1"/>
    <property type="molecule type" value="Genomic_DNA"/>
</dbReference>
<accession>A0AAD5RX86</accession>
<organism evidence="3 4">
    <name type="scientific">Zalerion maritima</name>
    <dbReference type="NCBI Taxonomy" id="339359"/>
    <lineage>
        <taxon>Eukaryota</taxon>
        <taxon>Fungi</taxon>
        <taxon>Dikarya</taxon>
        <taxon>Ascomycota</taxon>
        <taxon>Pezizomycotina</taxon>
        <taxon>Sordariomycetes</taxon>
        <taxon>Lulworthiomycetidae</taxon>
        <taxon>Lulworthiales</taxon>
        <taxon>Lulworthiaceae</taxon>
        <taxon>Zalerion</taxon>
    </lineage>
</organism>
<comment type="caution">
    <text evidence="3">The sequence shown here is derived from an EMBL/GenBank/DDBJ whole genome shotgun (WGS) entry which is preliminary data.</text>
</comment>
<dbReference type="Proteomes" id="UP001201980">
    <property type="component" value="Unassembled WGS sequence"/>
</dbReference>
<dbReference type="PANTHER" id="PTHR15243">
    <property type="entry name" value="SERINE/THREONINE-PROTEIN KINASE 19"/>
    <property type="match status" value="1"/>
</dbReference>
<dbReference type="Pfam" id="PF10494">
    <property type="entry name" value="Stk19"/>
    <property type="match status" value="1"/>
</dbReference>
<feature type="compositionally biased region" description="Gly residues" evidence="2">
    <location>
        <begin position="232"/>
        <end position="247"/>
    </location>
</feature>
<feature type="compositionally biased region" description="Gly residues" evidence="2">
    <location>
        <begin position="178"/>
        <end position="197"/>
    </location>
</feature>
<sequence>MSSSLRKMLNSNRVRKRPAAQSSPRRAASSSSNTSASAAAAAGSTAKDRDASSAATPDPDDISLGFDDSCPLPDLGLVGAVDVNVDVGATNTVAESSSNSNSALPGASAMQRGVPSAISFAAAHRWDPLPTPEGARTLSATSARAQSFRRQLPGMASAGCVGCVLGVGLGIGAGASGPGSRGAGGGGGRGRGRGQGGSEIITPAALEREIAELRANGTIRKVEIPRKRRGQGRGAGMGGTGTTGGVGVNMRRRRNEGGNAEGLIMMSELEKLVREKVSPETAEAWGGWLRVNPMALSVTVGTGSGSGSGFSGEKEGAHAPSPAITTAQADELVRKGFLTADHGDGMIDVEEIYGNRAADRGTLLSMAAVGRGLTAEEAGVPGVDPTTALATASAARKSIMHAEEVLRIAVPGHGTLLRISDAAVDRLVQLLGKTQHREAPESLLRERWDGGSVNGDRVAGWKQKRHGRTVANPGTMPHRTRKWKEFYGLGFDLVLLEAVGEGTVEVFDTGSVGRGVRLVA</sequence>
<dbReference type="PANTHER" id="PTHR15243:SF0">
    <property type="entry name" value="SERINE_THREONINE-PROTEIN KINASE 19"/>
    <property type="match status" value="1"/>
</dbReference>
<feature type="region of interest" description="Disordered" evidence="2">
    <location>
        <begin position="178"/>
        <end position="199"/>
    </location>
</feature>